<dbReference type="EMBL" id="CM001197">
    <property type="protein sequence ID" value="EGP90283.1"/>
    <property type="molecule type" value="Genomic_DNA"/>
</dbReference>
<feature type="compositionally biased region" description="Low complexity" evidence="1">
    <location>
        <begin position="53"/>
        <end position="67"/>
    </location>
</feature>
<feature type="region of interest" description="Disordered" evidence="1">
    <location>
        <begin position="232"/>
        <end position="272"/>
    </location>
</feature>
<feature type="compositionally biased region" description="Low complexity" evidence="1">
    <location>
        <begin position="233"/>
        <end position="248"/>
    </location>
</feature>
<sequence length="579" mass="64283">MSDSICIITPTPATAFHSSEQWEHVPLSPRLSEKNLSDFNAVLATLSIKNNGSSFTSHTPSDSSSDSESNHRLHTSSKKVCVREDLNTFRKIAPRRLLKPKPIDVPDIAGSKAKWRKPDTPAPWHVAEADGNAELRSRTPSDLESPPQTAIPLRRSPLVPPSPFRSGKITIKRKRSIDSAVDNPLSSLADSSDTKSPSSNHRLDARSKIRPTFRHEPATGIIAVRRLSQLATPRPRSLPMSPRSAPASTALHSNNSTTTWRDRSGSLTPKPGPSILMRSFAYDDLRSLVDEPPSMTPSSWPPVEESSLLRTPVIEQTRPLRTQRKSHAALGRAPSSCSNPPGSYPATQHVHQTTTPNTMERTATTTTTALSSPPTSTTDFLYTLPSLASLSTLPPSTLKSLKLRLEQYRHQILHLQNSASPLLKLPPELRNRIFLYVMHASLSHRRNASPRPSNSAALFAQPEFFRTCRQIWRECAGVWVGEVLVWEEVVLARPDHESADDGLRKDDRPKWRTLGREEVRELCVAKSERGRRTLVVQASFCGLDKTRRGQEESLGVCERRGVVSIRGGEAGVGLRWWVW</sequence>
<feature type="compositionally biased region" description="Polar residues" evidence="1">
    <location>
        <begin position="335"/>
        <end position="352"/>
    </location>
</feature>
<evidence type="ECO:0000313" key="3">
    <source>
        <dbReference type="Proteomes" id="UP000008062"/>
    </source>
</evidence>
<name>F9X3Z7_ZYMTI</name>
<protein>
    <submittedName>
        <fullName evidence="2">Ca2+-modulated nonselective cation channel polycystin</fullName>
    </submittedName>
</protein>
<gene>
    <name evidence="2" type="ORF">MYCGRDRAFT_117771</name>
</gene>
<evidence type="ECO:0000313" key="2">
    <source>
        <dbReference type="EMBL" id="EGP90283.1"/>
    </source>
</evidence>
<evidence type="ECO:0000256" key="1">
    <source>
        <dbReference type="SAM" id="MobiDB-lite"/>
    </source>
</evidence>
<reference evidence="2 3" key="1">
    <citation type="journal article" date="2011" name="PLoS Genet.">
        <title>Finished genome of the fungal wheat pathogen Mycosphaerella graminicola reveals dispensome structure, chromosome plasticity, and stealth pathogenesis.</title>
        <authorList>
            <person name="Goodwin S.B."/>
            <person name="Ben M'barek S."/>
            <person name="Dhillon B."/>
            <person name="Wittenberg A.H.J."/>
            <person name="Crane C.F."/>
            <person name="Hane J.K."/>
            <person name="Foster A.J."/>
            <person name="Van der Lee T.A.J."/>
            <person name="Grimwood J."/>
            <person name="Aerts A."/>
            <person name="Antoniw J."/>
            <person name="Bailey A."/>
            <person name="Bluhm B."/>
            <person name="Bowler J."/>
            <person name="Bristow J."/>
            <person name="van der Burgt A."/>
            <person name="Canto-Canche B."/>
            <person name="Churchill A.C.L."/>
            <person name="Conde-Ferraez L."/>
            <person name="Cools H.J."/>
            <person name="Coutinho P.M."/>
            <person name="Csukai M."/>
            <person name="Dehal P."/>
            <person name="De Wit P."/>
            <person name="Donzelli B."/>
            <person name="van de Geest H.C."/>
            <person name="van Ham R.C.H.J."/>
            <person name="Hammond-Kosack K.E."/>
            <person name="Henrissat B."/>
            <person name="Kilian A."/>
            <person name="Kobayashi A.K."/>
            <person name="Koopmann E."/>
            <person name="Kourmpetis Y."/>
            <person name="Kuzniar A."/>
            <person name="Lindquist E."/>
            <person name="Lombard V."/>
            <person name="Maliepaard C."/>
            <person name="Martins N."/>
            <person name="Mehrabi R."/>
            <person name="Nap J.P.H."/>
            <person name="Ponomarenko A."/>
            <person name="Rudd J.J."/>
            <person name="Salamov A."/>
            <person name="Schmutz J."/>
            <person name="Schouten H.J."/>
            <person name="Shapiro H."/>
            <person name="Stergiopoulos I."/>
            <person name="Torriani S.F.F."/>
            <person name="Tu H."/>
            <person name="de Vries R.P."/>
            <person name="Waalwijk C."/>
            <person name="Ware S.B."/>
            <person name="Wiebenga A."/>
            <person name="Zwiers L.-H."/>
            <person name="Oliver R.P."/>
            <person name="Grigoriev I.V."/>
            <person name="Kema G.H.J."/>
        </authorList>
    </citation>
    <scope>NUCLEOTIDE SEQUENCE [LARGE SCALE GENOMIC DNA]</scope>
    <source>
        <strain evidence="3">CBS 115943 / IPO323</strain>
    </source>
</reference>
<feature type="region of interest" description="Disordered" evidence="1">
    <location>
        <begin position="101"/>
        <end position="209"/>
    </location>
</feature>
<feature type="region of interest" description="Disordered" evidence="1">
    <location>
        <begin position="50"/>
        <end position="78"/>
    </location>
</feature>
<proteinExistence type="predicted"/>
<dbReference type="KEGG" id="ztr:MYCGRDRAFT_117771"/>
<organism evidence="2 3">
    <name type="scientific">Zymoseptoria tritici (strain CBS 115943 / IPO323)</name>
    <name type="common">Speckled leaf blotch fungus</name>
    <name type="synonym">Septoria tritici</name>
    <dbReference type="NCBI Taxonomy" id="336722"/>
    <lineage>
        <taxon>Eukaryota</taxon>
        <taxon>Fungi</taxon>
        <taxon>Dikarya</taxon>
        <taxon>Ascomycota</taxon>
        <taxon>Pezizomycotina</taxon>
        <taxon>Dothideomycetes</taxon>
        <taxon>Dothideomycetidae</taxon>
        <taxon>Mycosphaerellales</taxon>
        <taxon>Mycosphaerellaceae</taxon>
        <taxon>Zymoseptoria</taxon>
    </lineage>
</organism>
<feature type="compositionally biased region" description="Polar residues" evidence="1">
    <location>
        <begin position="250"/>
        <end position="259"/>
    </location>
</feature>
<keyword evidence="3" id="KW-1185">Reference proteome</keyword>
<dbReference type="Proteomes" id="UP000008062">
    <property type="component" value="Chromosome 2"/>
</dbReference>
<dbReference type="OrthoDB" id="3649502at2759"/>
<dbReference type="GeneID" id="13400255"/>
<dbReference type="RefSeq" id="XP_003855307.1">
    <property type="nucleotide sequence ID" value="XM_003855259.1"/>
</dbReference>
<feature type="region of interest" description="Disordered" evidence="1">
    <location>
        <begin position="320"/>
        <end position="357"/>
    </location>
</feature>
<feature type="compositionally biased region" description="Polar residues" evidence="1">
    <location>
        <begin position="184"/>
        <end position="200"/>
    </location>
</feature>
<dbReference type="InParanoid" id="F9X3Z7"/>
<accession>F9X3Z7</accession>
<dbReference type="AlphaFoldDB" id="F9X3Z7"/>